<comment type="cofactor">
    <cofactor evidence="1">
        <name>Mg(2+)</name>
        <dbReference type="ChEBI" id="CHEBI:18420"/>
    </cofactor>
</comment>
<evidence type="ECO:0000259" key="2">
    <source>
        <dbReference type="Pfam" id="PF05970"/>
    </source>
</evidence>
<dbReference type="EMBL" id="BQNB010011188">
    <property type="protein sequence ID" value="GJS87307.1"/>
    <property type="molecule type" value="Genomic_DNA"/>
</dbReference>
<comment type="caution">
    <text evidence="3">The sequence shown here is derived from an EMBL/GenBank/DDBJ whole genome shotgun (WGS) entry which is preliminary data.</text>
</comment>
<feature type="domain" description="DNA helicase Pif1-like DEAD-box helicase" evidence="2">
    <location>
        <begin position="83"/>
        <end position="118"/>
    </location>
</feature>
<name>A0ABQ4ZDR4_9ASTR</name>
<accession>A0ABQ4ZDR4</accession>
<dbReference type="EC" id="5.6.2.3" evidence="1"/>
<gene>
    <name evidence="3" type="ORF">Tco_0769943</name>
</gene>
<keyword evidence="1" id="KW-0227">DNA damage</keyword>
<proteinExistence type="inferred from homology"/>
<dbReference type="Proteomes" id="UP001151760">
    <property type="component" value="Unassembled WGS sequence"/>
</dbReference>
<keyword evidence="4" id="KW-1185">Reference proteome</keyword>
<sequence length="151" mass="17453">MTVNKRLCGTFKEACFAYGLLKDDKEWTHAISEASLWELGPQLRDIFVSILLFCDVSRSLKLWEENWEALSEDILHKKQNFLGKTAHSRFVIPHELMENSICDIKQNTHLAELIQQTNSTSHTKRKKARGHSGLHKPIRNVKILQGLHTYT</sequence>
<evidence type="ECO:0000313" key="4">
    <source>
        <dbReference type="Proteomes" id="UP001151760"/>
    </source>
</evidence>
<keyword evidence="1" id="KW-0378">Hydrolase</keyword>
<dbReference type="InterPro" id="IPR010285">
    <property type="entry name" value="DNA_helicase_pif1-like_DEAD"/>
</dbReference>
<reference evidence="3" key="2">
    <citation type="submission" date="2022-01" db="EMBL/GenBank/DDBJ databases">
        <authorList>
            <person name="Yamashiro T."/>
            <person name="Shiraishi A."/>
            <person name="Satake H."/>
            <person name="Nakayama K."/>
        </authorList>
    </citation>
    <scope>NUCLEOTIDE SEQUENCE</scope>
</reference>
<keyword evidence="1" id="KW-0547">Nucleotide-binding</keyword>
<evidence type="ECO:0000313" key="3">
    <source>
        <dbReference type="EMBL" id="GJS87307.1"/>
    </source>
</evidence>
<keyword evidence="1" id="KW-0067">ATP-binding</keyword>
<protein>
    <recommendedName>
        <fullName evidence="1">ATP-dependent DNA helicase</fullName>
        <ecNumber evidence="1">5.6.2.3</ecNumber>
    </recommendedName>
</protein>
<organism evidence="3 4">
    <name type="scientific">Tanacetum coccineum</name>
    <dbReference type="NCBI Taxonomy" id="301880"/>
    <lineage>
        <taxon>Eukaryota</taxon>
        <taxon>Viridiplantae</taxon>
        <taxon>Streptophyta</taxon>
        <taxon>Embryophyta</taxon>
        <taxon>Tracheophyta</taxon>
        <taxon>Spermatophyta</taxon>
        <taxon>Magnoliopsida</taxon>
        <taxon>eudicotyledons</taxon>
        <taxon>Gunneridae</taxon>
        <taxon>Pentapetalae</taxon>
        <taxon>asterids</taxon>
        <taxon>campanulids</taxon>
        <taxon>Asterales</taxon>
        <taxon>Asteraceae</taxon>
        <taxon>Asteroideae</taxon>
        <taxon>Anthemideae</taxon>
        <taxon>Anthemidinae</taxon>
        <taxon>Tanacetum</taxon>
    </lineage>
</organism>
<dbReference type="Pfam" id="PF05970">
    <property type="entry name" value="PIF1"/>
    <property type="match status" value="1"/>
</dbReference>
<dbReference type="PANTHER" id="PTHR10492:SF57">
    <property type="entry name" value="ATP-DEPENDENT DNA HELICASE"/>
    <property type="match status" value="1"/>
</dbReference>
<keyword evidence="1" id="KW-0234">DNA repair</keyword>
<keyword evidence="1" id="KW-0347">Helicase</keyword>
<comment type="catalytic activity">
    <reaction evidence="1">
        <text>ATP + H2O = ADP + phosphate + H(+)</text>
        <dbReference type="Rhea" id="RHEA:13065"/>
        <dbReference type="ChEBI" id="CHEBI:15377"/>
        <dbReference type="ChEBI" id="CHEBI:15378"/>
        <dbReference type="ChEBI" id="CHEBI:30616"/>
        <dbReference type="ChEBI" id="CHEBI:43474"/>
        <dbReference type="ChEBI" id="CHEBI:456216"/>
        <dbReference type="EC" id="5.6.2.3"/>
    </reaction>
</comment>
<comment type="similarity">
    <text evidence="1">Belongs to the helicase family.</text>
</comment>
<reference evidence="3" key="1">
    <citation type="journal article" date="2022" name="Int. J. Mol. Sci.">
        <title>Draft Genome of Tanacetum Coccineum: Genomic Comparison of Closely Related Tanacetum-Family Plants.</title>
        <authorList>
            <person name="Yamashiro T."/>
            <person name="Shiraishi A."/>
            <person name="Nakayama K."/>
            <person name="Satake H."/>
        </authorList>
    </citation>
    <scope>NUCLEOTIDE SEQUENCE</scope>
</reference>
<keyword evidence="1" id="KW-0233">DNA recombination</keyword>
<dbReference type="PANTHER" id="PTHR10492">
    <property type="match status" value="1"/>
</dbReference>
<evidence type="ECO:0000256" key="1">
    <source>
        <dbReference type="RuleBase" id="RU363044"/>
    </source>
</evidence>